<evidence type="ECO:0000313" key="2">
    <source>
        <dbReference type="EMBL" id="MTE21547.1"/>
    </source>
</evidence>
<reference evidence="2 3" key="1">
    <citation type="submission" date="2019-11" db="EMBL/GenBank/DDBJ databases">
        <authorList>
            <person name="Yuan L."/>
        </authorList>
    </citation>
    <scope>NUCLEOTIDE SEQUENCE [LARGE SCALE GENOMIC DNA]</scope>
    <source>
        <strain evidence="2 3">TRM43335</strain>
    </source>
</reference>
<evidence type="ECO:0000256" key="1">
    <source>
        <dbReference type="SAM" id="MobiDB-lite"/>
    </source>
</evidence>
<evidence type="ECO:0000313" key="3">
    <source>
        <dbReference type="Proteomes" id="UP000473014"/>
    </source>
</evidence>
<protein>
    <submittedName>
        <fullName evidence="2">Uncharacterized protein</fullName>
    </submittedName>
</protein>
<dbReference type="RefSeq" id="WP_155072277.1">
    <property type="nucleotide sequence ID" value="NZ_WIXO01000001.1"/>
</dbReference>
<dbReference type="OrthoDB" id="3415695at2"/>
<comment type="caution">
    <text evidence="2">The sequence shown here is derived from an EMBL/GenBank/DDBJ whole genome shotgun (WGS) entry which is preliminary data.</text>
</comment>
<keyword evidence="3" id="KW-1185">Reference proteome</keyword>
<dbReference type="Proteomes" id="UP000473014">
    <property type="component" value="Unassembled WGS sequence"/>
</dbReference>
<feature type="region of interest" description="Disordered" evidence="1">
    <location>
        <begin position="223"/>
        <end position="243"/>
    </location>
</feature>
<organism evidence="2 3">
    <name type="scientific">Streptomyces taklimakanensis</name>
    <dbReference type="NCBI Taxonomy" id="2569853"/>
    <lineage>
        <taxon>Bacteria</taxon>
        <taxon>Bacillati</taxon>
        <taxon>Actinomycetota</taxon>
        <taxon>Actinomycetes</taxon>
        <taxon>Kitasatosporales</taxon>
        <taxon>Streptomycetaceae</taxon>
        <taxon>Streptomyces</taxon>
    </lineage>
</organism>
<dbReference type="AlphaFoldDB" id="A0A6G2BGY7"/>
<accession>A0A6G2BGY7</accession>
<dbReference type="EMBL" id="WIXO01000001">
    <property type="protein sequence ID" value="MTE21547.1"/>
    <property type="molecule type" value="Genomic_DNA"/>
</dbReference>
<proteinExistence type="predicted"/>
<gene>
    <name evidence="2" type="ORF">F0L17_21015</name>
</gene>
<name>A0A6G2BGY7_9ACTN</name>
<dbReference type="InterPro" id="IPR011048">
    <property type="entry name" value="Haem_d1_sf"/>
</dbReference>
<dbReference type="SUPFAM" id="SSF51004">
    <property type="entry name" value="C-terminal (heme d1) domain of cytochrome cd1-nitrite reductase"/>
    <property type="match status" value="1"/>
</dbReference>
<sequence>MTTTPPSDSPPLLLVADHVAGAVHLLTLPRGELLTSLTGRHASEHAGFLALPGDRVAFVDDRAGELVVLAPFEAVRGGNPVAATVPVAVPAEHLAAAPDGRHLVVTTGLGRNEEPWSDLLTAVDLAAPGGPYAVRVRTRPGEPGAAVPAGTPGTSGDGGPLAVVRHREPGSLAVHRHADLLAAGPGCPPAGPPLAELPLPDDGHGDAHDPATGRLFTATGAGVHRTRCSDGGPTVEPPLPWEADGRSGGRGYFLRIDVRRRLLWSCLRGGPSAPTAWPAWTNDAWWHHLDTGRTGRVELGEGLVFRMAVAEEHVAYARCHPDGDELVVLAAAPSGAGRPTVAARVPLPPMDGAPRPGASPWDGVQRRALAASPGAPWVAVSRGGHGEIHLIDAASGVERARPTLPTPLDEGGRLALLVPGDGAHLDPAGR</sequence>